<organism evidence="1 2">
    <name type="scientific">Marinomonas arctica</name>
    <dbReference type="NCBI Taxonomy" id="383750"/>
    <lineage>
        <taxon>Bacteria</taxon>
        <taxon>Pseudomonadati</taxon>
        <taxon>Pseudomonadota</taxon>
        <taxon>Gammaproteobacteria</taxon>
        <taxon>Oceanospirillales</taxon>
        <taxon>Oceanospirillaceae</taxon>
        <taxon>Marinomonas</taxon>
    </lineage>
</organism>
<sequence length="56" mass="6700">MSRQQKDRSKRYQTLLKVHISDEELGRVRTAPQSDMTLVNDRFKEDIEMLTGMFRL</sequence>
<dbReference type="EMBL" id="CP061081">
    <property type="protein sequence ID" value="QNT06321.1"/>
    <property type="molecule type" value="Genomic_DNA"/>
</dbReference>
<accession>A0A7H1J755</accession>
<evidence type="ECO:0000313" key="2">
    <source>
        <dbReference type="Proteomes" id="UP000516370"/>
    </source>
</evidence>
<dbReference type="AlphaFoldDB" id="A0A7H1J755"/>
<protein>
    <submittedName>
        <fullName evidence="1">Uncharacterized protein</fullName>
    </submittedName>
</protein>
<keyword evidence="2" id="KW-1185">Reference proteome</keyword>
<evidence type="ECO:0000313" key="1">
    <source>
        <dbReference type="EMBL" id="QNT06321.1"/>
    </source>
</evidence>
<proteinExistence type="predicted"/>
<dbReference type="Proteomes" id="UP000516370">
    <property type="component" value="Chromosome"/>
</dbReference>
<dbReference type="RefSeq" id="WP_162623500.1">
    <property type="nucleotide sequence ID" value="NZ_BMLJ01000008.1"/>
</dbReference>
<reference evidence="1 2" key="1">
    <citation type="submission" date="2020-09" db="EMBL/GenBank/DDBJ databases">
        <title>Complete genome sequence of an Arctic sea ice bacterium Marinomonas arctica BSI20414.</title>
        <authorList>
            <person name="Liao L."/>
            <person name="Chen B."/>
        </authorList>
    </citation>
    <scope>NUCLEOTIDE SEQUENCE [LARGE SCALE GENOMIC DNA]</scope>
    <source>
        <strain evidence="1 2">BSI20414</strain>
    </source>
</reference>
<name>A0A7H1J755_9GAMM</name>
<dbReference type="KEGG" id="mard:IBG28_01240"/>
<gene>
    <name evidence="1" type="ORF">IBG28_01240</name>
</gene>